<keyword evidence="3" id="KW-0547">Nucleotide-binding</keyword>
<dbReference type="GO" id="GO:0003924">
    <property type="term" value="F:GTPase activity"/>
    <property type="evidence" value="ECO:0007669"/>
    <property type="project" value="InterPro"/>
</dbReference>
<evidence type="ECO:0000256" key="5">
    <source>
        <dbReference type="ARBA" id="ARBA00022842"/>
    </source>
</evidence>
<dbReference type="Proteomes" id="UP000193719">
    <property type="component" value="Unassembled WGS sequence"/>
</dbReference>
<dbReference type="GO" id="GO:0016020">
    <property type="term" value="C:membrane"/>
    <property type="evidence" value="ECO:0007669"/>
    <property type="project" value="InterPro"/>
</dbReference>
<comment type="similarity">
    <text evidence="10">Belongs to the small GTPase superfamily. Rheb family.</text>
</comment>
<keyword evidence="9" id="KW-0636">Prenylation</keyword>
<evidence type="ECO:0000313" key="14">
    <source>
        <dbReference type="Proteomes" id="UP000193719"/>
    </source>
</evidence>
<dbReference type="EMBL" id="MCFH01000013">
    <property type="protein sequence ID" value="ORX53437.1"/>
    <property type="molecule type" value="Genomic_DNA"/>
</dbReference>
<evidence type="ECO:0000256" key="6">
    <source>
        <dbReference type="ARBA" id="ARBA00023134"/>
    </source>
</evidence>
<dbReference type="AlphaFoldDB" id="A0A1Y1VEL2"/>
<dbReference type="GO" id="GO:0005525">
    <property type="term" value="F:GTP binding"/>
    <property type="evidence" value="ECO:0007669"/>
    <property type="project" value="UniProtKB-KW"/>
</dbReference>
<evidence type="ECO:0000256" key="10">
    <source>
        <dbReference type="ARBA" id="ARBA00037969"/>
    </source>
</evidence>
<gene>
    <name evidence="13" type="ORF">BCR36DRAFT_582258</name>
</gene>
<evidence type="ECO:0000256" key="4">
    <source>
        <dbReference type="ARBA" id="ARBA00022801"/>
    </source>
</evidence>
<dbReference type="GO" id="GO:0046872">
    <property type="term" value="F:metal ion binding"/>
    <property type="evidence" value="ECO:0007669"/>
    <property type="project" value="UniProtKB-KW"/>
</dbReference>
<dbReference type="SMART" id="SM00175">
    <property type="entry name" value="RAB"/>
    <property type="match status" value="1"/>
</dbReference>
<comment type="caution">
    <text evidence="13">The sequence shown here is derived from an EMBL/GenBank/DDBJ whole genome shotgun (WGS) entry which is preliminary data.</text>
</comment>
<dbReference type="Pfam" id="PF00071">
    <property type="entry name" value="Ras"/>
    <property type="match status" value="1"/>
</dbReference>
<keyword evidence="7" id="KW-0472">Membrane</keyword>
<evidence type="ECO:0000256" key="11">
    <source>
        <dbReference type="ARBA" id="ARBA00046278"/>
    </source>
</evidence>
<dbReference type="SMART" id="SM00174">
    <property type="entry name" value="RHO"/>
    <property type="match status" value="1"/>
</dbReference>
<evidence type="ECO:0000256" key="12">
    <source>
        <dbReference type="ARBA" id="ARBA00049117"/>
    </source>
</evidence>
<dbReference type="GO" id="GO:0012505">
    <property type="term" value="C:endomembrane system"/>
    <property type="evidence" value="ECO:0007669"/>
    <property type="project" value="UniProtKB-SubCell"/>
</dbReference>
<dbReference type="OrthoDB" id="5976022at2759"/>
<dbReference type="PROSITE" id="PS51421">
    <property type="entry name" value="RAS"/>
    <property type="match status" value="1"/>
</dbReference>
<sequence>MPAPPKPRKIVVLGAPAVGKSSLTIRFVEDKFVDNYYPTIESSYTKVVKHKNQEYALEINDTAGQDEFSILNNKHSIGTHGYAIVYSITSRDSFYLCETIRDKILNYTGTDWVPIVLIGNKCDLEGQRQVTKEELAALGQKWNCSYIESSAFSNTNIGKAFDLLIAEIEKLDKASGGESAGGACIIQ</sequence>
<accession>A0A1Y1VEL2</accession>
<evidence type="ECO:0000256" key="8">
    <source>
        <dbReference type="ARBA" id="ARBA00023288"/>
    </source>
</evidence>
<dbReference type="STRING" id="1754191.A0A1Y1VEL2"/>
<dbReference type="FunFam" id="3.40.50.300:FF:000273">
    <property type="entry name" value="GTP-binding protein Rheb homolog"/>
    <property type="match status" value="1"/>
</dbReference>
<dbReference type="NCBIfam" id="TIGR00231">
    <property type="entry name" value="small_GTP"/>
    <property type="match status" value="1"/>
</dbReference>
<comment type="subcellular location">
    <subcellularLocation>
        <location evidence="11">Endomembrane system</location>
        <topology evidence="11">Lipid-anchor</topology>
        <orientation evidence="11">Cytoplasmic side</orientation>
    </subcellularLocation>
</comment>
<dbReference type="Gene3D" id="3.40.50.300">
    <property type="entry name" value="P-loop containing nucleotide triphosphate hydrolases"/>
    <property type="match status" value="1"/>
</dbReference>
<keyword evidence="2" id="KW-0479">Metal-binding</keyword>
<evidence type="ECO:0000313" key="13">
    <source>
        <dbReference type="EMBL" id="ORX53437.1"/>
    </source>
</evidence>
<keyword evidence="8" id="KW-0449">Lipoprotein</keyword>
<organism evidence="13 14">
    <name type="scientific">Piromyces finnis</name>
    <dbReference type="NCBI Taxonomy" id="1754191"/>
    <lineage>
        <taxon>Eukaryota</taxon>
        <taxon>Fungi</taxon>
        <taxon>Fungi incertae sedis</taxon>
        <taxon>Chytridiomycota</taxon>
        <taxon>Chytridiomycota incertae sedis</taxon>
        <taxon>Neocallimastigomycetes</taxon>
        <taxon>Neocallimastigales</taxon>
        <taxon>Neocallimastigaceae</taxon>
        <taxon>Piromyces</taxon>
    </lineage>
</organism>
<dbReference type="SMART" id="SM00173">
    <property type="entry name" value="RAS"/>
    <property type="match status" value="1"/>
</dbReference>
<dbReference type="PANTHER" id="PTHR24070">
    <property type="entry name" value="RAS, DI-RAS, AND RHEB FAMILY MEMBERS OF SMALL GTPASE SUPERFAMILY"/>
    <property type="match status" value="1"/>
</dbReference>
<keyword evidence="5" id="KW-0460">Magnesium</keyword>
<dbReference type="InterPro" id="IPR020849">
    <property type="entry name" value="Small_GTPase_Ras-type"/>
</dbReference>
<dbReference type="InterPro" id="IPR027417">
    <property type="entry name" value="P-loop_NTPase"/>
</dbReference>
<dbReference type="GO" id="GO:0007165">
    <property type="term" value="P:signal transduction"/>
    <property type="evidence" value="ECO:0007669"/>
    <property type="project" value="InterPro"/>
</dbReference>
<dbReference type="SUPFAM" id="SSF52540">
    <property type="entry name" value="P-loop containing nucleoside triphosphate hydrolases"/>
    <property type="match status" value="1"/>
</dbReference>
<dbReference type="PRINTS" id="PR00449">
    <property type="entry name" value="RASTRNSFRMNG"/>
</dbReference>
<evidence type="ECO:0000256" key="3">
    <source>
        <dbReference type="ARBA" id="ARBA00022741"/>
    </source>
</evidence>
<dbReference type="PROSITE" id="PS51420">
    <property type="entry name" value="RHO"/>
    <property type="match status" value="1"/>
</dbReference>
<keyword evidence="1" id="KW-0488">Methylation</keyword>
<proteinExistence type="inferred from homology"/>
<dbReference type="PROSITE" id="PS51419">
    <property type="entry name" value="RAB"/>
    <property type="match status" value="1"/>
</dbReference>
<keyword evidence="6" id="KW-0342">GTP-binding</keyword>
<reference evidence="13 14" key="2">
    <citation type="submission" date="2016-08" db="EMBL/GenBank/DDBJ databases">
        <title>Pervasive Adenine N6-methylation of Active Genes in Fungi.</title>
        <authorList>
            <consortium name="DOE Joint Genome Institute"/>
            <person name="Mondo S.J."/>
            <person name="Dannebaum R.O."/>
            <person name="Kuo R.C."/>
            <person name="Labutti K."/>
            <person name="Haridas S."/>
            <person name="Kuo A."/>
            <person name="Salamov A."/>
            <person name="Ahrendt S.R."/>
            <person name="Lipzen A."/>
            <person name="Sullivan W."/>
            <person name="Andreopoulos W.B."/>
            <person name="Clum A."/>
            <person name="Lindquist E."/>
            <person name="Daum C."/>
            <person name="Ramamoorthy G.K."/>
            <person name="Gryganskyi A."/>
            <person name="Culley D."/>
            <person name="Magnuson J.K."/>
            <person name="James T.Y."/>
            <person name="O'Malley M.A."/>
            <person name="Stajich J.E."/>
            <person name="Spatafora J.W."/>
            <person name="Visel A."/>
            <person name="Grigoriev I.V."/>
        </authorList>
    </citation>
    <scope>NUCLEOTIDE SEQUENCE [LARGE SCALE GENOMIC DNA]</scope>
    <source>
        <strain evidence="14">finn</strain>
    </source>
</reference>
<reference evidence="13 14" key="1">
    <citation type="submission" date="2016-08" db="EMBL/GenBank/DDBJ databases">
        <title>Genomes of anaerobic fungi encode conserved fungal cellulosomes for biomass hydrolysis.</title>
        <authorList>
            <consortium name="DOE Joint Genome Institute"/>
            <person name="Haitjema C.H."/>
            <person name="Gilmore S.P."/>
            <person name="Henske J.K."/>
            <person name="Solomon K.V."/>
            <person name="De Groot R."/>
            <person name="Kuo A."/>
            <person name="Mondo S.J."/>
            <person name="Salamov A.A."/>
            <person name="Labutti K."/>
            <person name="Zhao Z."/>
            <person name="Chiniquy J."/>
            <person name="Barry K."/>
            <person name="Brewer H.M."/>
            <person name="Purvine S.O."/>
            <person name="Wright A.T."/>
            <person name="Boxma B."/>
            <person name="Van Alen T."/>
            <person name="Hackstein J.H."/>
            <person name="Baker S.E."/>
            <person name="Grigoriev I.V."/>
            <person name="O'Malley M.A."/>
        </authorList>
    </citation>
    <scope>NUCLEOTIDE SEQUENCE [LARGE SCALE GENOMIC DNA]</scope>
    <source>
        <strain evidence="14">finn</strain>
    </source>
</reference>
<keyword evidence="4" id="KW-0378">Hydrolase</keyword>
<evidence type="ECO:0000256" key="1">
    <source>
        <dbReference type="ARBA" id="ARBA00022481"/>
    </source>
</evidence>
<name>A0A1Y1VEL2_9FUNG</name>
<keyword evidence="14" id="KW-1185">Reference proteome</keyword>
<dbReference type="InterPro" id="IPR001806">
    <property type="entry name" value="Small_GTPase"/>
</dbReference>
<protein>
    <submittedName>
        <fullName evidence="13">Uncharacterized protein</fullName>
    </submittedName>
</protein>
<evidence type="ECO:0000256" key="7">
    <source>
        <dbReference type="ARBA" id="ARBA00023136"/>
    </source>
</evidence>
<dbReference type="InterPro" id="IPR005225">
    <property type="entry name" value="Small_GTP-bd"/>
</dbReference>
<evidence type="ECO:0000256" key="9">
    <source>
        <dbReference type="ARBA" id="ARBA00023289"/>
    </source>
</evidence>
<evidence type="ECO:0000256" key="2">
    <source>
        <dbReference type="ARBA" id="ARBA00022723"/>
    </source>
</evidence>
<comment type="catalytic activity">
    <reaction evidence="12">
        <text>GTP + H2O = GDP + phosphate + H(+)</text>
        <dbReference type="Rhea" id="RHEA:19669"/>
        <dbReference type="ChEBI" id="CHEBI:15377"/>
        <dbReference type="ChEBI" id="CHEBI:15378"/>
        <dbReference type="ChEBI" id="CHEBI:37565"/>
        <dbReference type="ChEBI" id="CHEBI:43474"/>
        <dbReference type="ChEBI" id="CHEBI:58189"/>
    </reaction>
    <physiologicalReaction direction="left-to-right" evidence="12">
        <dbReference type="Rhea" id="RHEA:19670"/>
    </physiologicalReaction>
</comment>